<gene>
    <name evidence="2" type="ORF">NBH21_12925</name>
</gene>
<dbReference type="RefSeq" id="WP_250913311.1">
    <property type="nucleotide sequence ID" value="NZ_JAMXLX010000003.1"/>
</dbReference>
<feature type="domain" description="SGNH hydrolase-type esterase" evidence="1">
    <location>
        <begin position="146"/>
        <end position="332"/>
    </location>
</feature>
<sequence>MGFVKFGAGGFGLGGSPALVRGRAAIVPPFLTGTLMDTLEVTVWPGSYPYVVNAYGRQIQVSDDGLTGWADFGSEMTGTTVTLSGVNGKFIRVVETAFGIGRSEASISAPVGPVVDLVELPALPMAAGAKVMSLGHSFIQRGAFSNNMGVHSSCVRGAMSWVRLWDHRFNTDMWYDASIAWMTGANQIAGSHSGVAGDHLVKEGNAPGTIERTPWIAARQPNIVHLDNGTNDISSGDGVTSAAHVITRLDRQMAMLRNEGIWCVIQTITDRGAWPEGSEKALIVAGVNEWIKAQSGRDGLRVLDITGLGFNYPTFDASLFGSDILHPNPKGGKAIASALLPILQEMVEPGETWNLDPADGNIWPSNGLLGTTGTISATYGSGQVATGHRVTRNSGSAVAAVCSKEVVDGTYEKQVIQFTSIGGGARGENWRFVYGSAATLLSALGLVEGDWFEMLMYLEFSASPLWNSISLQAELYQSTTLRISSGTGFINPDDGTQDLPLSDGWSGWLRMMPTLVQGGVDRFRLDSRPLSIDINATAPGTGVLKISKPIIRKCTDPRPAWNLAA</sequence>
<evidence type="ECO:0000259" key="1">
    <source>
        <dbReference type="Pfam" id="PF13472"/>
    </source>
</evidence>
<keyword evidence="2" id="KW-0378">Hydrolase</keyword>
<organism evidence="2 3">
    <name type="scientific">Ciceribacter sichuanensis</name>
    <dbReference type="NCBI Taxonomy" id="2949647"/>
    <lineage>
        <taxon>Bacteria</taxon>
        <taxon>Pseudomonadati</taxon>
        <taxon>Pseudomonadota</taxon>
        <taxon>Alphaproteobacteria</taxon>
        <taxon>Hyphomicrobiales</taxon>
        <taxon>Rhizobiaceae</taxon>
        <taxon>Ciceribacter</taxon>
    </lineage>
</organism>
<dbReference type="Gene3D" id="3.40.50.1110">
    <property type="entry name" value="SGNH hydrolase"/>
    <property type="match status" value="1"/>
</dbReference>
<comment type="caution">
    <text evidence="2">The sequence shown here is derived from an EMBL/GenBank/DDBJ whole genome shotgun (WGS) entry which is preliminary data.</text>
</comment>
<dbReference type="InterPro" id="IPR036514">
    <property type="entry name" value="SGNH_hydro_sf"/>
</dbReference>
<dbReference type="Pfam" id="PF13472">
    <property type="entry name" value="Lipase_GDSL_2"/>
    <property type="match status" value="1"/>
</dbReference>
<evidence type="ECO:0000313" key="3">
    <source>
        <dbReference type="Proteomes" id="UP001155380"/>
    </source>
</evidence>
<accession>A0AAJ1FJ42</accession>
<dbReference type="AlphaFoldDB" id="A0AAJ1FJ42"/>
<evidence type="ECO:0000313" key="2">
    <source>
        <dbReference type="EMBL" id="MCO5957681.1"/>
    </source>
</evidence>
<dbReference type="Proteomes" id="UP001155380">
    <property type="component" value="Unassembled WGS sequence"/>
</dbReference>
<dbReference type="EMBL" id="JAMXLX010000003">
    <property type="protein sequence ID" value="MCO5957681.1"/>
    <property type="molecule type" value="Genomic_DNA"/>
</dbReference>
<reference evidence="2" key="1">
    <citation type="submission" date="2022-06" db="EMBL/GenBank/DDBJ databases">
        <authorList>
            <person name="Sun Q."/>
        </authorList>
    </citation>
    <scope>NUCLEOTIDE SEQUENCE</scope>
    <source>
        <strain evidence="2">S101</strain>
    </source>
</reference>
<dbReference type="GO" id="GO:0016788">
    <property type="term" value="F:hydrolase activity, acting on ester bonds"/>
    <property type="evidence" value="ECO:0007669"/>
    <property type="project" value="UniProtKB-ARBA"/>
</dbReference>
<dbReference type="SUPFAM" id="SSF52266">
    <property type="entry name" value="SGNH hydrolase"/>
    <property type="match status" value="1"/>
</dbReference>
<name>A0AAJ1FJ42_9HYPH</name>
<dbReference type="CDD" id="cd00229">
    <property type="entry name" value="SGNH_hydrolase"/>
    <property type="match status" value="1"/>
</dbReference>
<protein>
    <submittedName>
        <fullName evidence="2">SGNH/GDSL hydrolase family protein</fullName>
    </submittedName>
</protein>
<dbReference type="InterPro" id="IPR013830">
    <property type="entry name" value="SGNH_hydro"/>
</dbReference>
<proteinExistence type="predicted"/>